<comment type="similarity">
    <text evidence="2">Belongs to the triosephosphate isomerase family.</text>
</comment>
<dbReference type="InterPro" id="IPR035990">
    <property type="entry name" value="TIM_sf"/>
</dbReference>
<dbReference type="SUPFAM" id="SSF51351">
    <property type="entry name" value="Triosephosphate isomerase (TIM)"/>
    <property type="match status" value="1"/>
</dbReference>
<dbReference type="PANTHER" id="PTHR21139">
    <property type="entry name" value="TRIOSEPHOSPHATE ISOMERASE"/>
    <property type="match status" value="1"/>
</dbReference>
<dbReference type="PROSITE" id="PS51440">
    <property type="entry name" value="TIM_2"/>
    <property type="match status" value="1"/>
</dbReference>
<evidence type="ECO:0000256" key="2">
    <source>
        <dbReference type="RuleBase" id="RU363013"/>
    </source>
</evidence>
<comment type="subunit">
    <text evidence="2">Homodimer.</text>
</comment>
<keyword evidence="2" id="KW-0963">Cytoplasm</keyword>
<gene>
    <name evidence="4" type="ORF">GCM10025760_08760</name>
</gene>
<dbReference type="Pfam" id="PF00121">
    <property type="entry name" value="TIM"/>
    <property type="match status" value="1"/>
</dbReference>
<keyword evidence="2" id="KW-0312">Gluconeogenesis</keyword>
<dbReference type="EC" id="5.3.1.1" evidence="2"/>
<comment type="caution">
    <text evidence="4">The sequence shown here is derived from an EMBL/GenBank/DDBJ whole genome shotgun (WGS) entry which is preliminary data.</text>
</comment>
<keyword evidence="1 2" id="KW-0413">Isomerase</keyword>
<dbReference type="RefSeq" id="WP_194412724.1">
    <property type="nucleotide sequence ID" value="NZ_BAABKZ010000001.1"/>
</dbReference>
<evidence type="ECO:0000313" key="4">
    <source>
        <dbReference type="EMBL" id="GAA5087513.1"/>
    </source>
</evidence>
<keyword evidence="2" id="KW-0324">Glycolysis</keyword>
<feature type="region of interest" description="Disordered" evidence="3">
    <location>
        <begin position="289"/>
        <end position="334"/>
    </location>
</feature>
<dbReference type="InterPro" id="IPR000652">
    <property type="entry name" value="Triosephosphate_isomerase"/>
</dbReference>
<feature type="region of interest" description="Disordered" evidence="3">
    <location>
        <begin position="1"/>
        <end position="26"/>
    </location>
</feature>
<accession>A0ABP9LXH4</accession>
<dbReference type="EMBL" id="BAABKZ010000001">
    <property type="protein sequence ID" value="GAA5087513.1"/>
    <property type="molecule type" value="Genomic_DNA"/>
</dbReference>
<dbReference type="PANTHER" id="PTHR21139:SF2">
    <property type="entry name" value="TRIOSEPHOSPHATE ISOMERASE"/>
    <property type="match status" value="1"/>
</dbReference>
<dbReference type="Proteomes" id="UP001501407">
    <property type="component" value="Unassembled WGS sequence"/>
</dbReference>
<comment type="pathway">
    <text evidence="2">Carbohydrate degradation; glycolysis; D-glyceraldehyde 3-phosphate from glycerone phosphate: step 1/1.</text>
</comment>
<comment type="catalytic activity">
    <reaction evidence="2">
        <text>D-glyceraldehyde 3-phosphate = dihydroxyacetone phosphate</text>
        <dbReference type="Rhea" id="RHEA:18585"/>
        <dbReference type="ChEBI" id="CHEBI:57642"/>
        <dbReference type="ChEBI" id="CHEBI:59776"/>
        <dbReference type="EC" id="5.3.1.1"/>
    </reaction>
</comment>
<dbReference type="CDD" id="cd00311">
    <property type="entry name" value="TIM"/>
    <property type="match status" value="1"/>
</dbReference>
<dbReference type="InterPro" id="IPR013785">
    <property type="entry name" value="Aldolase_TIM"/>
</dbReference>
<comment type="subcellular location">
    <subcellularLocation>
        <location evidence="2">Cytoplasm</location>
    </subcellularLocation>
</comment>
<name>A0ABP9LXH4_9MICO</name>
<sequence>MSEHELRRNAPISQDSARSLPESRDSAEFVHPPVTVGVSLKTYFGHERARAWFAEVATRAAAHPAVAAGDVRLFVIPTYLQIPAALDAFAGTRVLVGAQDVSEFQPGAYTGEVTAAELAEVGVAVAEIGHAERRRLFDETDGITAAKAAAALAHGITPVLCIGESERLGSSAAALANVAQLAANLAHVPAGAIIVAYEPVWAIGAAEPAPDEHIAAVTRALRGAVDSDPDRAGSVVIYGGSAGPGLLTRLADSADGLFLGRFAHDPDALVAVLDEAAALAALRLGRSRSLAQGPDQASAPDSRSLSERQRDEARSLSERQRDEASPPSGGRTTA</sequence>
<organism evidence="4 5">
    <name type="scientific">Microbacterium yannicii</name>
    <dbReference type="NCBI Taxonomy" id="671622"/>
    <lineage>
        <taxon>Bacteria</taxon>
        <taxon>Bacillati</taxon>
        <taxon>Actinomycetota</taxon>
        <taxon>Actinomycetes</taxon>
        <taxon>Micrococcales</taxon>
        <taxon>Microbacteriaceae</taxon>
        <taxon>Microbacterium</taxon>
    </lineage>
</organism>
<feature type="compositionally biased region" description="Basic and acidic residues" evidence="3">
    <location>
        <begin position="304"/>
        <end position="324"/>
    </location>
</feature>
<comment type="pathway">
    <text evidence="2">Carbohydrate biosynthesis; gluconeogenesis.</text>
</comment>
<evidence type="ECO:0000256" key="1">
    <source>
        <dbReference type="ARBA" id="ARBA00023235"/>
    </source>
</evidence>
<evidence type="ECO:0000256" key="3">
    <source>
        <dbReference type="SAM" id="MobiDB-lite"/>
    </source>
</evidence>
<keyword evidence="5" id="KW-1185">Reference proteome</keyword>
<protein>
    <recommendedName>
        <fullName evidence="2">Triosephosphate isomerase</fullName>
        <ecNumber evidence="2">5.3.1.1</ecNumber>
    </recommendedName>
</protein>
<dbReference type="Gene3D" id="3.20.20.70">
    <property type="entry name" value="Aldolase class I"/>
    <property type="match status" value="1"/>
</dbReference>
<proteinExistence type="inferred from homology"/>
<reference evidence="5" key="1">
    <citation type="journal article" date="2019" name="Int. J. Syst. Evol. Microbiol.">
        <title>The Global Catalogue of Microorganisms (GCM) 10K type strain sequencing project: providing services to taxonomists for standard genome sequencing and annotation.</title>
        <authorList>
            <consortium name="The Broad Institute Genomics Platform"/>
            <consortium name="The Broad Institute Genome Sequencing Center for Infectious Disease"/>
            <person name="Wu L."/>
            <person name="Ma J."/>
        </authorList>
    </citation>
    <scope>NUCLEOTIDE SEQUENCE [LARGE SCALE GENOMIC DNA]</scope>
    <source>
        <strain evidence="5">JCM 18959</strain>
    </source>
</reference>
<evidence type="ECO:0000313" key="5">
    <source>
        <dbReference type="Proteomes" id="UP001501407"/>
    </source>
</evidence>